<name>A0AAD4S4Y3_9MAGN</name>
<protein>
    <submittedName>
        <fullName evidence="3">Uncharacterized protein</fullName>
    </submittedName>
</protein>
<feature type="coiled-coil region" evidence="1">
    <location>
        <begin position="411"/>
        <end position="438"/>
    </location>
</feature>
<keyword evidence="4" id="KW-1185">Reference proteome</keyword>
<feature type="compositionally biased region" description="Basic and acidic residues" evidence="2">
    <location>
        <begin position="573"/>
        <end position="583"/>
    </location>
</feature>
<evidence type="ECO:0000313" key="4">
    <source>
        <dbReference type="Proteomes" id="UP001202328"/>
    </source>
</evidence>
<comment type="caution">
    <text evidence="3">The sequence shown here is derived from an EMBL/GenBank/DDBJ whole genome shotgun (WGS) entry which is preliminary data.</text>
</comment>
<accession>A0AAD4S4Y3</accession>
<feature type="compositionally biased region" description="Polar residues" evidence="2">
    <location>
        <begin position="145"/>
        <end position="159"/>
    </location>
</feature>
<dbReference type="AlphaFoldDB" id="A0AAD4S4Y3"/>
<evidence type="ECO:0000313" key="3">
    <source>
        <dbReference type="EMBL" id="KAI3861979.1"/>
    </source>
</evidence>
<keyword evidence="1" id="KW-0175">Coiled coil</keyword>
<evidence type="ECO:0000256" key="1">
    <source>
        <dbReference type="SAM" id="Coils"/>
    </source>
</evidence>
<gene>
    <name evidence="3" type="ORF">MKW98_018262</name>
</gene>
<feature type="region of interest" description="Disordered" evidence="2">
    <location>
        <begin position="1"/>
        <end position="68"/>
    </location>
</feature>
<feature type="compositionally biased region" description="Acidic residues" evidence="2">
    <location>
        <begin position="543"/>
        <end position="572"/>
    </location>
</feature>
<feature type="compositionally biased region" description="Polar residues" evidence="2">
    <location>
        <begin position="227"/>
        <end position="236"/>
    </location>
</feature>
<reference evidence="3" key="1">
    <citation type="submission" date="2022-04" db="EMBL/GenBank/DDBJ databases">
        <title>A functionally conserved STORR gene fusion in Papaver species that diverged 16.8 million years ago.</title>
        <authorList>
            <person name="Catania T."/>
        </authorList>
    </citation>
    <scope>NUCLEOTIDE SEQUENCE</scope>
    <source>
        <strain evidence="3">S-188037</strain>
    </source>
</reference>
<evidence type="ECO:0000256" key="2">
    <source>
        <dbReference type="SAM" id="MobiDB-lite"/>
    </source>
</evidence>
<organism evidence="3 4">
    <name type="scientific">Papaver atlanticum</name>
    <dbReference type="NCBI Taxonomy" id="357466"/>
    <lineage>
        <taxon>Eukaryota</taxon>
        <taxon>Viridiplantae</taxon>
        <taxon>Streptophyta</taxon>
        <taxon>Embryophyta</taxon>
        <taxon>Tracheophyta</taxon>
        <taxon>Spermatophyta</taxon>
        <taxon>Magnoliopsida</taxon>
        <taxon>Ranunculales</taxon>
        <taxon>Papaveraceae</taxon>
        <taxon>Papaveroideae</taxon>
        <taxon>Papaver</taxon>
    </lineage>
</organism>
<feature type="region of interest" description="Disordered" evidence="2">
    <location>
        <begin position="105"/>
        <end position="247"/>
    </location>
</feature>
<feature type="compositionally biased region" description="Acidic residues" evidence="2">
    <location>
        <begin position="525"/>
        <end position="535"/>
    </location>
</feature>
<dbReference type="EMBL" id="JAJJMB010014227">
    <property type="protein sequence ID" value="KAI3861979.1"/>
    <property type="molecule type" value="Genomic_DNA"/>
</dbReference>
<feature type="compositionally biased region" description="Basic and acidic residues" evidence="2">
    <location>
        <begin position="132"/>
        <end position="144"/>
    </location>
</feature>
<feature type="compositionally biased region" description="Polar residues" evidence="2">
    <location>
        <begin position="120"/>
        <end position="130"/>
    </location>
</feature>
<proteinExistence type="predicted"/>
<feature type="coiled-coil region" evidence="1">
    <location>
        <begin position="471"/>
        <end position="505"/>
    </location>
</feature>
<sequence length="583" mass="67262">MARHRGGHVKQVSRGNPMATPQYSSSPPTQERASTNMRSVNEIGGTSLNVSKSRKRPAVAVTTTQRPLKRRQSVIDTALQAASPQRPQSLIQAKRSLLFGDVEKRQSSFPPHNDVERNSSQRSASRQLSHPQRVEFKNRIRDRSTSTFHPISVHRNSPRVSPRRHTQLDHNECESTPRRSPLRHTLLARDAYESTPRRSPRLCCRQQTRLADNENISPELSRRGFSQEASNSPLETDSSHPPAKKITRGITTLPKVAIRDTDTDKLKVEVFEKSLVGTFSLECILAIGMWVRHSDNFPLKVHLFRNMPEENIARVSKLVRDYYILVPDVENAEEAIRTQMRLAYVRYRSELAAHYRSFDSHEEALRHPSPRIRNVDDWAIMCDFFNTDLKFKERKNLPIDPLSMFMVTHKARKLGKLCEDWQAEMNQLSEQVRRGEVNYTPEEIYAMVVDPRRIGAKRARKSKVATRFSLYEKNEAQVAAFQEQLDSEKKKVAKQDKEISKLQRRERNLREYLNEVLKTLGCDPVPDDIEDESLDEREHEVDDGFTWDDLQEDENDYAGDNDDLQVDGFPDDNQEKELSGEDE</sequence>
<feature type="region of interest" description="Disordered" evidence="2">
    <location>
        <begin position="523"/>
        <end position="583"/>
    </location>
</feature>
<feature type="compositionally biased region" description="Basic and acidic residues" evidence="2">
    <location>
        <begin position="166"/>
        <end position="177"/>
    </location>
</feature>
<dbReference type="Proteomes" id="UP001202328">
    <property type="component" value="Unassembled WGS sequence"/>
</dbReference>
<feature type="compositionally biased region" description="Polar residues" evidence="2">
    <location>
        <begin position="205"/>
        <end position="218"/>
    </location>
</feature>
<feature type="compositionally biased region" description="Polar residues" evidence="2">
    <location>
        <begin position="19"/>
        <end position="51"/>
    </location>
</feature>